<evidence type="ECO:0000313" key="2">
    <source>
        <dbReference type="Proteomes" id="UP000199518"/>
    </source>
</evidence>
<name>A0A1I3H052_9PLAN</name>
<dbReference type="STRING" id="1576369.SAMN05421753_107194"/>
<evidence type="ECO:0008006" key="3">
    <source>
        <dbReference type="Google" id="ProtNLM"/>
    </source>
</evidence>
<protein>
    <recommendedName>
        <fullName evidence="3">DUF4185 domain-containing protein</fullName>
    </recommendedName>
</protein>
<reference evidence="2" key="1">
    <citation type="submission" date="2016-10" db="EMBL/GenBank/DDBJ databases">
        <authorList>
            <person name="Varghese N."/>
            <person name="Submissions S."/>
        </authorList>
    </citation>
    <scope>NUCLEOTIDE SEQUENCE [LARGE SCALE GENOMIC DNA]</scope>
    <source>
        <strain evidence="2">DSM 26348</strain>
    </source>
</reference>
<accession>A0A1I3H052</accession>
<dbReference type="Proteomes" id="UP000199518">
    <property type="component" value="Unassembled WGS sequence"/>
</dbReference>
<organism evidence="1 2">
    <name type="scientific">Planctomicrobium piriforme</name>
    <dbReference type="NCBI Taxonomy" id="1576369"/>
    <lineage>
        <taxon>Bacteria</taxon>
        <taxon>Pseudomonadati</taxon>
        <taxon>Planctomycetota</taxon>
        <taxon>Planctomycetia</taxon>
        <taxon>Planctomycetales</taxon>
        <taxon>Planctomycetaceae</taxon>
        <taxon>Planctomicrobium</taxon>
    </lineage>
</organism>
<keyword evidence="2" id="KW-1185">Reference proteome</keyword>
<dbReference type="AlphaFoldDB" id="A0A1I3H052"/>
<evidence type="ECO:0000313" key="1">
    <source>
        <dbReference type="EMBL" id="SFI28930.1"/>
    </source>
</evidence>
<sequence>MLLLLAVWCSESAVFAAESRFFAIRVIDAETGRGVPLVELETVNLVKFVTDSAGYVAFDEPGLMNHDVYFSIRSHGYSFPPDGFGYRGKKLHPTAGGETTLEVQRTNFAERLYRVTGGGIYRDSVLLKKPVPISQPVLNVGVLGSDSVLTAVFNGQIFWAWGDTQLPGYPLGLFQTPAAVSELPKGSLSPEAGVNLNYIVDPQGQAVNTAEMPGDGPTWLSGLTVLPGHDGKERLFAGYAKIKPPLTVHERGIVEFSTVSSRFEKRSSFPAESPLYPDGHPFLVKEGERTFIYFARPFPDVRVPANDESYLDLSQYEAWSYLKPGSTRESPIVDRMPDGRLNVGWKRHTLPRDWQLEEQLIQSGQLRREELICTLIDRITGKPVIAHAGSVNWNEFRHRYVMITCEVNGSSPLGEIWYSETATLPGPWMPAVKIVTHDNYSFYNPKHHPFFDQAGGRYIFFEGTYTQTFANNPVPTPRYDYNQIMYRLDLANPKAIFGSPLGYLR</sequence>
<gene>
    <name evidence="1" type="ORF">SAMN05421753_107194</name>
</gene>
<proteinExistence type="predicted"/>
<dbReference type="EMBL" id="FOQD01000007">
    <property type="protein sequence ID" value="SFI28930.1"/>
    <property type="molecule type" value="Genomic_DNA"/>
</dbReference>